<feature type="compositionally biased region" description="Basic and acidic residues" evidence="4">
    <location>
        <begin position="323"/>
        <end position="337"/>
    </location>
</feature>
<sequence>MISFELGVEDLADTRFALSPMHETVLSLRVLREPGLSALHLPWRRSVLGGLGTLDTDLLMSLVAVRRTLPDFLTPRPAIFAPSFEEELAVVRRTSPALVRRDLLATHAPGPLPDALHDATAADDAPVVGLRDAICELLRQYWEVAVEPMWPQMRLLLEADMTYRARQLAVGGARLLFADMHPNLRWHDGVLHIDQMISRHHVAASGRGLLLVPSVFSHKPAPPVSPEEPPMLAYPSRGVATLWAPAPTADAPALVSLLGAPRARLLGLLDAPLPTVELARRLRVTPSAVSQHLRVLYATGLVTRARDGRQVLYRRSSLGDQLIGERRTSGPDHDQEGGFRAVT</sequence>
<gene>
    <name evidence="6" type="ORF">GCM10010319_32780</name>
</gene>
<reference evidence="6 7" key="1">
    <citation type="journal article" date="2019" name="Int. J. Syst. Evol. Microbiol.">
        <title>The Global Catalogue of Microorganisms (GCM) 10K type strain sequencing project: providing services to taxonomists for standard genome sequencing and annotation.</title>
        <authorList>
            <consortium name="The Broad Institute Genomics Platform"/>
            <consortium name="The Broad Institute Genome Sequencing Center for Infectious Disease"/>
            <person name="Wu L."/>
            <person name="Ma J."/>
        </authorList>
    </citation>
    <scope>NUCLEOTIDE SEQUENCE [LARGE SCALE GENOMIC DNA]</scope>
    <source>
        <strain evidence="6 7">JCM 4565</strain>
    </source>
</reference>
<dbReference type="InterPro" id="IPR001845">
    <property type="entry name" value="HTH_ArsR_DNA-bd_dom"/>
</dbReference>
<feature type="domain" description="HTH arsR-type" evidence="5">
    <location>
        <begin position="242"/>
        <end position="338"/>
    </location>
</feature>
<evidence type="ECO:0000256" key="2">
    <source>
        <dbReference type="ARBA" id="ARBA00023125"/>
    </source>
</evidence>
<evidence type="ECO:0000313" key="7">
    <source>
        <dbReference type="Proteomes" id="UP001500063"/>
    </source>
</evidence>
<dbReference type="InterPro" id="IPR011991">
    <property type="entry name" value="ArsR-like_HTH"/>
</dbReference>
<dbReference type="Gene3D" id="1.10.10.10">
    <property type="entry name" value="Winged helix-like DNA-binding domain superfamily/Winged helix DNA-binding domain"/>
    <property type="match status" value="1"/>
</dbReference>
<accession>A0ABN0X204</accession>
<keyword evidence="7" id="KW-1185">Reference proteome</keyword>
<dbReference type="InterPro" id="IPR036390">
    <property type="entry name" value="WH_DNA-bd_sf"/>
</dbReference>
<dbReference type="Proteomes" id="UP001500063">
    <property type="component" value="Unassembled WGS sequence"/>
</dbReference>
<organism evidence="6 7">
    <name type="scientific">Streptomyces blastmyceticus</name>
    <dbReference type="NCBI Taxonomy" id="68180"/>
    <lineage>
        <taxon>Bacteria</taxon>
        <taxon>Bacillati</taxon>
        <taxon>Actinomycetota</taxon>
        <taxon>Actinomycetes</taxon>
        <taxon>Kitasatosporales</taxon>
        <taxon>Streptomycetaceae</taxon>
        <taxon>Streptomyces</taxon>
    </lineage>
</organism>
<evidence type="ECO:0000256" key="1">
    <source>
        <dbReference type="ARBA" id="ARBA00023015"/>
    </source>
</evidence>
<dbReference type="PANTHER" id="PTHR43132:SF6">
    <property type="entry name" value="HTH-TYPE TRANSCRIPTIONAL REPRESSOR CZRA"/>
    <property type="match status" value="1"/>
</dbReference>
<dbReference type="PROSITE" id="PS50987">
    <property type="entry name" value="HTH_ARSR_2"/>
    <property type="match status" value="1"/>
</dbReference>
<comment type="caution">
    <text evidence="6">The sequence shown here is derived from an EMBL/GenBank/DDBJ whole genome shotgun (WGS) entry which is preliminary data.</text>
</comment>
<name>A0ABN0X204_9ACTN</name>
<dbReference type="InterPro" id="IPR036388">
    <property type="entry name" value="WH-like_DNA-bd_sf"/>
</dbReference>
<dbReference type="EMBL" id="BAAABW010000017">
    <property type="protein sequence ID" value="GAA0353105.1"/>
    <property type="molecule type" value="Genomic_DNA"/>
</dbReference>
<dbReference type="SUPFAM" id="SSF46785">
    <property type="entry name" value="Winged helix' DNA-binding domain"/>
    <property type="match status" value="1"/>
</dbReference>
<proteinExistence type="predicted"/>
<dbReference type="RefSeq" id="WP_344118467.1">
    <property type="nucleotide sequence ID" value="NZ_BAAABW010000017.1"/>
</dbReference>
<evidence type="ECO:0000256" key="4">
    <source>
        <dbReference type="SAM" id="MobiDB-lite"/>
    </source>
</evidence>
<evidence type="ECO:0000256" key="3">
    <source>
        <dbReference type="ARBA" id="ARBA00023163"/>
    </source>
</evidence>
<dbReference type="Pfam" id="PF12840">
    <property type="entry name" value="HTH_20"/>
    <property type="match status" value="1"/>
</dbReference>
<keyword evidence="2" id="KW-0238">DNA-binding</keyword>
<protein>
    <submittedName>
        <fullName evidence="6">DUF5937 family protein</fullName>
    </submittedName>
</protein>
<keyword evidence="3" id="KW-0804">Transcription</keyword>
<dbReference type="PANTHER" id="PTHR43132">
    <property type="entry name" value="ARSENICAL RESISTANCE OPERON REPRESSOR ARSR-RELATED"/>
    <property type="match status" value="1"/>
</dbReference>
<feature type="region of interest" description="Disordered" evidence="4">
    <location>
        <begin position="322"/>
        <end position="343"/>
    </location>
</feature>
<evidence type="ECO:0000313" key="6">
    <source>
        <dbReference type="EMBL" id="GAA0353105.1"/>
    </source>
</evidence>
<evidence type="ECO:0000259" key="5">
    <source>
        <dbReference type="PROSITE" id="PS50987"/>
    </source>
</evidence>
<keyword evidence="1" id="KW-0805">Transcription regulation</keyword>
<dbReference type="InterPro" id="IPR051011">
    <property type="entry name" value="Metal_resp_trans_reg"/>
</dbReference>
<dbReference type="SMART" id="SM00418">
    <property type="entry name" value="HTH_ARSR"/>
    <property type="match status" value="1"/>
</dbReference>
<dbReference type="CDD" id="cd00090">
    <property type="entry name" value="HTH_ARSR"/>
    <property type="match status" value="1"/>
</dbReference>